<comment type="caution">
    <text evidence="1">The sequence shown here is derived from an EMBL/GenBank/DDBJ whole genome shotgun (WGS) entry which is preliminary data.</text>
</comment>
<gene>
    <name evidence="1" type="ORF">L6164_020988</name>
</gene>
<dbReference type="Proteomes" id="UP000828941">
    <property type="component" value="Chromosome 8"/>
</dbReference>
<organism evidence="1 2">
    <name type="scientific">Bauhinia variegata</name>
    <name type="common">Purple orchid tree</name>
    <name type="synonym">Phanera variegata</name>
    <dbReference type="NCBI Taxonomy" id="167791"/>
    <lineage>
        <taxon>Eukaryota</taxon>
        <taxon>Viridiplantae</taxon>
        <taxon>Streptophyta</taxon>
        <taxon>Embryophyta</taxon>
        <taxon>Tracheophyta</taxon>
        <taxon>Spermatophyta</taxon>
        <taxon>Magnoliopsida</taxon>
        <taxon>eudicotyledons</taxon>
        <taxon>Gunneridae</taxon>
        <taxon>Pentapetalae</taxon>
        <taxon>rosids</taxon>
        <taxon>fabids</taxon>
        <taxon>Fabales</taxon>
        <taxon>Fabaceae</taxon>
        <taxon>Cercidoideae</taxon>
        <taxon>Cercideae</taxon>
        <taxon>Bauhiniinae</taxon>
        <taxon>Bauhinia</taxon>
    </lineage>
</organism>
<reference evidence="1 2" key="1">
    <citation type="journal article" date="2022" name="DNA Res.">
        <title>Chromosomal-level genome assembly of the orchid tree Bauhinia variegata (Leguminosae; Cercidoideae) supports the allotetraploid origin hypothesis of Bauhinia.</title>
        <authorList>
            <person name="Zhong Y."/>
            <person name="Chen Y."/>
            <person name="Zheng D."/>
            <person name="Pang J."/>
            <person name="Liu Y."/>
            <person name="Luo S."/>
            <person name="Meng S."/>
            <person name="Qian L."/>
            <person name="Wei D."/>
            <person name="Dai S."/>
            <person name="Zhou R."/>
        </authorList>
    </citation>
    <scope>NUCLEOTIDE SEQUENCE [LARGE SCALE GENOMIC DNA]</scope>
    <source>
        <strain evidence="1">BV-YZ2020</strain>
    </source>
</reference>
<name>A0ACB9MYF8_BAUVA</name>
<evidence type="ECO:0000313" key="2">
    <source>
        <dbReference type="Proteomes" id="UP000828941"/>
    </source>
</evidence>
<sequence length="1077" mass="122874">MLSAQDMKDTTPGNVEYETFDSIGPVAGGDTGITIIMVDKLVEFSYEELANATDNFSVANKIGQGGFGAVYYGELRGEKVAIKKMEMKASKEFITEVKVLMNVHHLLVLVSSTNVLHAGRNVIISESEKLKVINDSITIAQSIVLADAIENAGAMLIQEVASNMNDLAGDGTSTAIILARAMVKSGLLAVTFGANPISLKKGMEKTVKDLVKFLKKRSLASAYLSCSANLSLLHQKILKLFSLSFTAVASISAGNDEFVVPDISKAPNLEELWLDGCLNLTEVHDNVGKHSKLTVLDVAGCTKLRSFPDHIMMKSLEILNLSGCSSLKIFPEISGMMENLKYVDLDYSGIQSLSFSIQNLIGLERISLFFCNGLSRPPSSILTLPKLYALDVDGCSEFSFYCGSEEQEQEQERISPISERFKDCEREEQVQDQRYRCIYLRDCNFLPTKLQYVSNWESLSPQSCNFMILPASIKEFPFLKILELIQCKQLWEIRELPPSLKKLKLYRCEQIQEIRELPYSLKKLQLIECKQLQGVRELPLNTEEVHVANCALFTSECLSILRIEKFHEVRGKVIVLPGSRIPGWLDYYNMGPSLSFWCREKFPSIALCTIESTADKLEFVKGMGAYVYEQENNIESMCFTILSNHPVDMKFADFEVQVRPSIKYFVPLLAKLLRPEDYETWYDDYLIDDCMTLYDDDYLVPSICEMIWNMQALPIIKILLWKILLDKTELPTCYKRLFKLKFVDDPLCPICGEDGETIEHVFLLCKWASRIWSQAELHWNVDSNYLYGKMEDWLWKKIDENETLHPNYNRTSGLVGCICWAIWNEREDFISGDQPVCWKRALDRAHSMHKQCLEQTIFPWPWFTYKIGPEKFFLPATSLPAWINHRSKGPSLSFWCRKNFPSIALCAIVSSPRRTSFQVQDIVVVINDTEKITLDTGLRHRRLVLLRDHILMFDLEALMNRPMVDRMTIKHGWNHVEISGITCLQDFVTEMGIHVYKEGNIMEDISFIRPNPLPRRTLDDLEIGRLSEKPVPMSQCVQENHQLEPESLHQRQELNDASEGVELAPTPKCCRLNLKQL</sequence>
<evidence type="ECO:0000313" key="1">
    <source>
        <dbReference type="EMBL" id="KAI4328652.1"/>
    </source>
</evidence>
<keyword evidence="2" id="KW-1185">Reference proteome</keyword>
<proteinExistence type="predicted"/>
<accession>A0ACB9MYF8</accession>
<dbReference type="EMBL" id="CM039433">
    <property type="protein sequence ID" value="KAI4328652.1"/>
    <property type="molecule type" value="Genomic_DNA"/>
</dbReference>
<protein>
    <submittedName>
        <fullName evidence="1">Uncharacterized protein</fullName>
    </submittedName>
</protein>